<feature type="signal peptide" evidence="1">
    <location>
        <begin position="1"/>
        <end position="20"/>
    </location>
</feature>
<organism evidence="3 4">
    <name type="scientific">Daejeonella lutea</name>
    <dbReference type="NCBI Taxonomy" id="572036"/>
    <lineage>
        <taxon>Bacteria</taxon>
        <taxon>Pseudomonadati</taxon>
        <taxon>Bacteroidota</taxon>
        <taxon>Sphingobacteriia</taxon>
        <taxon>Sphingobacteriales</taxon>
        <taxon>Sphingobacteriaceae</taxon>
        <taxon>Daejeonella</taxon>
    </lineage>
</organism>
<evidence type="ECO:0000256" key="1">
    <source>
        <dbReference type="SAM" id="SignalP"/>
    </source>
</evidence>
<dbReference type="SUPFAM" id="SSF49344">
    <property type="entry name" value="CBD9-like"/>
    <property type="match status" value="1"/>
</dbReference>
<dbReference type="GO" id="GO:0004553">
    <property type="term" value="F:hydrolase activity, hydrolyzing O-glycosyl compounds"/>
    <property type="evidence" value="ECO:0007669"/>
    <property type="project" value="InterPro"/>
</dbReference>
<dbReference type="Proteomes" id="UP000189981">
    <property type="component" value="Unassembled WGS sequence"/>
</dbReference>
<evidence type="ECO:0000259" key="2">
    <source>
        <dbReference type="Pfam" id="PF06452"/>
    </source>
</evidence>
<dbReference type="AlphaFoldDB" id="A0A1T5ABX1"/>
<evidence type="ECO:0000313" key="3">
    <source>
        <dbReference type="EMBL" id="SKB32501.1"/>
    </source>
</evidence>
<dbReference type="RefSeq" id="WP_079701129.1">
    <property type="nucleotide sequence ID" value="NZ_FUYR01000001.1"/>
</dbReference>
<feature type="domain" description="Carbohydrate-binding" evidence="2">
    <location>
        <begin position="48"/>
        <end position="141"/>
    </location>
</feature>
<reference evidence="4" key="1">
    <citation type="submission" date="2017-02" db="EMBL/GenBank/DDBJ databases">
        <authorList>
            <person name="Varghese N."/>
            <person name="Submissions S."/>
        </authorList>
    </citation>
    <scope>NUCLEOTIDE SEQUENCE [LARGE SCALE GENOMIC DNA]</scope>
    <source>
        <strain evidence="4">DSM 22385</strain>
    </source>
</reference>
<dbReference type="GO" id="GO:0016052">
    <property type="term" value="P:carbohydrate catabolic process"/>
    <property type="evidence" value="ECO:0007669"/>
    <property type="project" value="InterPro"/>
</dbReference>
<protein>
    <submittedName>
        <fullName evidence="3">Carbohydrate family 9 binding domain-like</fullName>
    </submittedName>
</protein>
<keyword evidence="4" id="KW-1185">Reference proteome</keyword>
<dbReference type="Gene3D" id="2.60.40.1190">
    <property type="match status" value="1"/>
</dbReference>
<dbReference type="Pfam" id="PF06452">
    <property type="entry name" value="CBM9_1"/>
    <property type="match status" value="1"/>
</dbReference>
<keyword evidence="1" id="KW-0732">Signal</keyword>
<dbReference type="STRING" id="572036.SAMN05661099_0562"/>
<name>A0A1T5ABX1_9SPHI</name>
<dbReference type="CDD" id="cd09620">
    <property type="entry name" value="CBM9_like_3"/>
    <property type="match status" value="1"/>
</dbReference>
<dbReference type="PANTHER" id="PTHR35532">
    <property type="entry name" value="SIMILAR TO POLYHYDROXYALKANOATE DEPOLYMERASE"/>
    <property type="match status" value="1"/>
</dbReference>
<gene>
    <name evidence="3" type="ORF">SAMN05661099_0562</name>
</gene>
<dbReference type="EMBL" id="FUYR01000001">
    <property type="protein sequence ID" value="SKB32501.1"/>
    <property type="molecule type" value="Genomic_DNA"/>
</dbReference>
<proteinExistence type="predicted"/>
<evidence type="ECO:0000313" key="4">
    <source>
        <dbReference type="Proteomes" id="UP000189981"/>
    </source>
</evidence>
<dbReference type="OrthoDB" id="9786766at2"/>
<accession>A0A1T5ABX1</accession>
<sequence length="366" mass="41978">MKRSFIILIAVMAISAKLFAQQTDEKLAPILTVPRSYTVLKTSQPLTIDGKNDDAAWAKAAWSEPFEDIEGKPEKKPATSTRFKLLWDNENLYVYCRFDEEHIWATLKEHDQSIFQDNALEMFIDPDGDTHNYMEFQINAFSAVWDLLLNKPPRNGGPSITDWDIKGLKKAVYIDGTLNNPSDKDKFWGIELAVPLRTFRFGGNSTMPKVGSTWKMNITRVQREVDIKEGAYVKRLGTNGRPMQPGYSCWSVPGIINFHYPERWGVVRFADENETNLQFLNEEGEKLKLSLWKYYYLQQDYKAKNGKYAPTLEMLKKDFPGVSFADSQLIKLVATDLQFVLQAESAKLKIAYSVDHESKFVSKMLP</sequence>
<dbReference type="PANTHER" id="PTHR35532:SF5">
    <property type="entry name" value="CARBOHYDRATE-BINDING DOMAIN-CONTAINING PROTEIN"/>
    <property type="match status" value="1"/>
</dbReference>
<dbReference type="InterPro" id="IPR010502">
    <property type="entry name" value="Carb-bd_dom_fam9"/>
</dbReference>
<feature type="chain" id="PRO_5012436813" evidence="1">
    <location>
        <begin position="21"/>
        <end position="366"/>
    </location>
</feature>
<dbReference type="GO" id="GO:0030246">
    <property type="term" value="F:carbohydrate binding"/>
    <property type="evidence" value="ECO:0007669"/>
    <property type="project" value="InterPro"/>
</dbReference>